<evidence type="ECO:0000256" key="5">
    <source>
        <dbReference type="ARBA" id="ARBA00023070"/>
    </source>
</evidence>
<dbReference type="PANTHER" id="PTHR10742:SF410">
    <property type="entry name" value="LYSINE-SPECIFIC HISTONE DEMETHYLASE 2"/>
    <property type="match status" value="1"/>
</dbReference>
<evidence type="ECO:0000256" key="4">
    <source>
        <dbReference type="ARBA" id="ARBA00017871"/>
    </source>
</evidence>
<dbReference type="Gene3D" id="3.90.660.10">
    <property type="match status" value="1"/>
</dbReference>
<organism evidence="9 10">
    <name type="scientific">Methylobacterium fujisawaense</name>
    <dbReference type="NCBI Taxonomy" id="107400"/>
    <lineage>
        <taxon>Bacteria</taxon>
        <taxon>Pseudomonadati</taxon>
        <taxon>Pseudomonadota</taxon>
        <taxon>Alphaproteobacteria</taxon>
        <taxon>Hyphomicrobiales</taxon>
        <taxon>Methylobacteriaceae</taxon>
        <taxon>Methylobacterium</taxon>
    </lineage>
</organism>
<comment type="pathway">
    <text evidence="1">Plant hormone metabolism; auxin biosynthesis.</text>
</comment>
<evidence type="ECO:0000256" key="6">
    <source>
        <dbReference type="ARBA" id="ARBA00047321"/>
    </source>
</evidence>
<protein>
    <recommendedName>
        <fullName evidence="4">Tryptophan 2-monooxygenase</fullName>
        <ecNumber evidence="3">1.13.12.3</ecNumber>
    </recommendedName>
</protein>
<dbReference type="EMBL" id="JACJIM010000002">
    <property type="protein sequence ID" value="MBA9061770.1"/>
    <property type="molecule type" value="Genomic_DNA"/>
</dbReference>
<dbReference type="Proteomes" id="UP000565455">
    <property type="component" value="Unassembled WGS sequence"/>
</dbReference>
<accession>A0ABR6D6Q5</accession>
<evidence type="ECO:0000313" key="10">
    <source>
        <dbReference type="Proteomes" id="UP000565455"/>
    </source>
</evidence>
<feature type="compositionally biased region" description="Gly residues" evidence="7">
    <location>
        <begin position="13"/>
        <end position="24"/>
    </location>
</feature>
<evidence type="ECO:0000313" key="9">
    <source>
        <dbReference type="EMBL" id="MBA9061770.1"/>
    </source>
</evidence>
<proteinExistence type="inferred from homology"/>
<feature type="domain" description="Amine oxidase" evidence="8">
    <location>
        <begin position="218"/>
        <end position="461"/>
    </location>
</feature>
<sequence length="478" mass="50182">MQDTTGQDTTGQGTTGQGTTGQGTAGQVAMPQAAESRWFDPAFRPAYRPRLAPLPEVADVLVIGAGAAGIGAARTLAARGVSVAVLEARDRVGGRALTVALRGHALDLGAHWLHAGPINPLVTLGRTRGERLRRAPQESHVWVGRRPGRAAEIRANGRAFDRADRAMTRGAAQHGPDRPAGSALPPGLGPWGARVAQVHGLVSGRPLNEVSLQDFPSLEYGDNYFLADGYGSYLARLADGLPVALATAVTRIDWSGGRVRATTAAGAEHAARAVIVTVPMMVLREGPVFSPPLPNAARVAIDGFTTGIYEHAVLHWPSSPFRGRDRLAAIHGGRHAPPGLLTRIDGTPFHYYELDLHEAAAIDAAGSGADGVRRHVRAVLAEHFGGARLRDLTIPAVSAWRHDRWSRGSWAVVPPGHAPARQALRGAVADTVWFAGEALSREQWGTVGGAYEEGVRAAEAVAAVVTDGAGTRIRAGTG</sequence>
<keyword evidence="5" id="KW-0073">Auxin biosynthesis</keyword>
<name>A0ABR6D6Q5_9HYPH</name>
<evidence type="ECO:0000256" key="7">
    <source>
        <dbReference type="SAM" id="MobiDB-lite"/>
    </source>
</evidence>
<dbReference type="Pfam" id="PF13450">
    <property type="entry name" value="NAD_binding_8"/>
    <property type="match status" value="1"/>
</dbReference>
<comment type="caution">
    <text evidence="9">The sequence shown here is derived from an EMBL/GenBank/DDBJ whole genome shotgun (WGS) entry which is preliminary data.</text>
</comment>
<evidence type="ECO:0000256" key="3">
    <source>
        <dbReference type="ARBA" id="ARBA00012535"/>
    </source>
</evidence>
<dbReference type="PRINTS" id="PR00411">
    <property type="entry name" value="PNDRDTASEI"/>
</dbReference>
<evidence type="ECO:0000256" key="1">
    <source>
        <dbReference type="ARBA" id="ARBA00004814"/>
    </source>
</evidence>
<evidence type="ECO:0000259" key="8">
    <source>
        <dbReference type="Pfam" id="PF01593"/>
    </source>
</evidence>
<comment type="similarity">
    <text evidence="2">Belongs to the tryptophan 2-monooxygenase family.</text>
</comment>
<feature type="region of interest" description="Disordered" evidence="7">
    <location>
        <begin position="1"/>
        <end position="31"/>
    </location>
</feature>
<dbReference type="SUPFAM" id="SSF51905">
    <property type="entry name" value="FAD/NAD(P)-binding domain"/>
    <property type="match status" value="1"/>
</dbReference>
<keyword evidence="10" id="KW-1185">Reference proteome</keyword>
<dbReference type="InterPro" id="IPR036188">
    <property type="entry name" value="FAD/NAD-bd_sf"/>
</dbReference>
<dbReference type="EC" id="1.13.12.3" evidence="3"/>
<dbReference type="PANTHER" id="PTHR10742">
    <property type="entry name" value="FLAVIN MONOAMINE OXIDASE"/>
    <property type="match status" value="1"/>
</dbReference>
<dbReference type="Gene3D" id="3.50.50.60">
    <property type="entry name" value="FAD/NAD(P)-binding domain"/>
    <property type="match status" value="2"/>
</dbReference>
<gene>
    <name evidence="9" type="ORF">GGQ91_001147</name>
</gene>
<comment type="catalytic activity">
    <reaction evidence="6">
        <text>L-tryptophan + O2 = indole-3-acetamide + CO2 + H2O</text>
        <dbReference type="Rhea" id="RHEA:16165"/>
        <dbReference type="ChEBI" id="CHEBI:15377"/>
        <dbReference type="ChEBI" id="CHEBI:15379"/>
        <dbReference type="ChEBI" id="CHEBI:16031"/>
        <dbReference type="ChEBI" id="CHEBI:16526"/>
        <dbReference type="ChEBI" id="CHEBI:57912"/>
        <dbReference type="EC" id="1.13.12.3"/>
    </reaction>
</comment>
<feature type="compositionally biased region" description="Low complexity" evidence="7">
    <location>
        <begin position="1"/>
        <end position="12"/>
    </location>
</feature>
<dbReference type="InterPro" id="IPR050281">
    <property type="entry name" value="Flavin_monoamine_oxidase"/>
</dbReference>
<reference evidence="9 10" key="1">
    <citation type="submission" date="2020-08" db="EMBL/GenBank/DDBJ databases">
        <title>Genomic Encyclopedia of Type Strains, Phase IV (KMG-IV): sequencing the most valuable type-strain genomes for metagenomic binning, comparative biology and taxonomic classification.</title>
        <authorList>
            <person name="Goeker M."/>
        </authorList>
    </citation>
    <scope>NUCLEOTIDE SEQUENCE [LARGE SCALE GENOMIC DNA]</scope>
    <source>
        <strain evidence="9 10">DSM 5686</strain>
    </source>
</reference>
<dbReference type="Pfam" id="PF01593">
    <property type="entry name" value="Amino_oxidase"/>
    <property type="match status" value="1"/>
</dbReference>
<evidence type="ECO:0000256" key="2">
    <source>
        <dbReference type="ARBA" id="ARBA00005833"/>
    </source>
</evidence>
<dbReference type="InterPro" id="IPR002937">
    <property type="entry name" value="Amino_oxidase"/>
</dbReference>